<protein>
    <recommendedName>
        <fullName evidence="3">J domain-containing protein</fullName>
    </recommendedName>
</protein>
<gene>
    <name evidence="1" type="ORF">EBF16_18470</name>
</gene>
<name>A0A3G2UUI7_SPHYA</name>
<organism evidence="1 2">
    <name type="scientific">Sphingobium yanoikuyae</name>
    <name type="common">Sphingomonas yanoikuyae</name>
    <dbReference type="NCBI Taxonomy" id="13690"/>
    <lineage>
        <taxon>Bacteria</taxon>
        <taxon>Pseudomonadati</taxon>
        <taxon>Pseudomonadota</taxon>
        <taxon>Alphaproteobacteria</taxon>
        <taxon>Sphingomonadales</taxon>
        <taxon>Sphingomonadaceae</taxon>
        <taxon>Sphingobium</taxon>
    </lineage>
</organism>
<reference evidence="1 2" key="1">
    <citation type="submission" date="2018-10" db="EMBL/GenBank/DDBJ databases">
        <title>Characterization and genome analysis of a novel bacterium Sphingobium yanoikuyae SJTF8 capable of degrading PAHs.</title>
        <authorList>
            <person name="Yin C."/>
            <person name="Xiong W."/>
            <person name="Liang R."/>
        </authorList>
    </citation>
    <scope>NUCLEOTIDE SEQUENCE [LARGE SCALE GENOMIC DNA]</scope>
    <source>
        <strain evidence="1 2">SJTF8</strain>
    </source>
</reference>
<dbReference type="RefSeq" id="WP_122129869.1">
    <property type="nucleotide sequence ID" value="NZ_CP033230.1"/>
</dbReference>
<evidence type="ECO:0000313" key="1">
    <source>
        <dbReference type="EMBL" id="AYO78703.1"/>
    </source>
</evidence>
<evidence type="ECO:0000313" key="2">
    <source>
        <dbReference type="Proteomes" id="UP000280708"/>
    </source>
</evidence>
<dbReference type="InterPro" id="IPR036869">
    <property type="entry name" value="J_dom_sf"/>
</dbReference>
<dbReference type="AlphaFoldDB" id="A0A3G2UUI7"/>
<sequence>MAAITRKSPDASAVLNAVSSEVLQAFFDAKEQFFYYRQFNNPSRRRDFAPSFISTIERFLVESAGALDAIYELYVRPRTKPARGSSPLALLKSDWPRFSEFFDAKAIADLAAAKAAYRRAAILLHPDTGGNAADMVALNAAFADVLDILMLSETEATLQPDGCTDRSDQDGTRGGSSFACGPVSPGFWPGSVLQYPRSAHEFGILLRTEALLAAADIFDEDRHAGLALGLRFNPAWAVDADAIWEAFDKANACERLADIIRIAVEATKDAALPHGLQGLAALGHVWIEAAIKAWIEHGRLAARDSASAKKVQALEEQAIAEGRYPFIDEWRETRLRALSDKLDQPGSRADDRFQLNHTLQAENAFRRQLITATRYKTAVERLDGKRNALAVAAAGIVDLAASSGFMPLEHDPAEAKKAVSVRFVPESIAGSAFGNWMLDSKQACRAYGEAYYRSDTVDGKLKFVRQRLWIMLSSLVANPDRWDADRIGAAAREVALLEKAARAGREGQAGNHAADLHSFLTALIGETEIDRGARLRLLGRFAREDFRDALPVGVDPAHESIRARGRSSDGSPLSRVIPAPEYYRAAMRPIGDLKTFTAGKAWSDPDADARRDGVSYYYDHMQKLSNRMFKAVEAEPAVKKIAKLGPLIRQAIDQDVPLNAAGEWQLGYYMNKLTGAMVRSRQFAEAATALAEYFALPDAYRTRSAASDEKVLRARLVRCQRDAVDR</sequence>
<accession>A0A3G2UUI7</accession>
<dbReference type="Proteomes" id="UP000280708">
    <property type="component" value="Chromosome"/>
</dbReference>
<dbReference type="SUPFAM" id="SSF46565">
    <property type="entry name" value="Chaperone J-domain"/>
    <property type="match status" value="1"/>
</dbReference>
<evidence type="ECO:0008006" key="3">
    <source>
        <dbReference type="Google" id="ProtNLM"/>
    </source>
</evidence>
<dbReference type="EMBL" id="CP033230">
    <property type="protein sequence ID" value="AYO78703.1"/>
    <property type="molecule type" value="Genomic_DNA"/>
</dbReference>
<proteinExistence type="predicted"/>
<dbReference type="Gene3D" id="1.10.287.110">
    <property type="entry name" value="DnaJ domain"/>
    <property type="match status" value="1"/>
</dbReference>